<evidence type="ECO:0000256" key="3">
    <source>
        <dbReference type="ARBA" id="ARBA00022692"/>
    </source>
</evidence>
<feature type="region of interest" description="Disordered" evidence="10">
    <location>
        <begin position="199"/>
        <end position="219"/>
    </location>
</feature>
<dbReference type="CDD" id="cd15851">
    <property type="entry name" value="SNARE_Syntaxin6"/>
    <property type="match status" value="1"/>
</dbReference>
<evidence type="ECO:0000256" key="8">
    <source>
        <dbReference type="ARBA" id="ARBA00037801"/>
    </source>
</evidence>
<dbReference type="PANTHER" id="PTHR19957">
    <property type="entry name" value="SYNTAXIN"/>
    <property type="match status" value="1"/>
</dbReference>
<dbReference type="Gene3D" id="1.20.58.90">
    <property type="match status" value="1"/>
</dbReference>
<dbReference type="GO" id="GO:0005484">
    <property type="term" value="F:SNAP receptor activity"/>
    <property type="evidence" value="ECO:0007669"/>
    <property type="project" value="TreeGrafter"/>
</dbReference>
<dbReference type="Gene3D" id="1.20.5.110">
    <property type="match status" value="1"/>
</dbReference>
<evidence type="ECO:0000256" key="2">
    <source>
        <dbReference type="ARBA" id="ARBA00022448"/>
    </source>
</evidence>
<dbReference type="SMART" id="SM00397">
    <property type="entry name" value="t_SNARE"/>
    <property type="match status" value="1"/>
</dbReference>
<evidence type="ECO:0000259" key="11">
    <source>
        <dbReference type="PROSITE" id="PS50192"/>
    </source>
</evidence>
<keyword evidence="3" id="KW-0812">Transmembrane</keyword>
<dbReference type="PROSITE" id="PS50192">
    <property type="entry name" value="T_SNARE"/>
    <property type="match status" value="1"/>
</dbReference>
<feature type="compositionally biased region" description="Basic and acidic residues" evidence="10">
    <location>
        <begin position="199"/>
        <end position="209"/>
    </location>
</feature>
<evidence type="ECO:0000256" key="10">
    <source>
        <dbReference type="SAM" id="MobiDB-lite"/>
    </source>
</evidence>
<keyword evidence="4" id="KW-0653">Protein transport</keyword>
<evidence type="ECO:0000256" key="5">
    <source>
        <dbReference type="ARBA" id="ARBA00022989"/>
    </source>
</evidence>
<evidence type="ECO:0000256" key="6">
    <source>
        <dbReference type="ARBA" id="ARBA00023034"/>
    </source>
</evidence>
<dbReference type="GO" id="GO:0031201">
    <property type="term" value="C:SNARE complex"/>
    <property type="evidence" value="ECO:0007669"/>
    <property type="project" value="TreeGrafter"/>
</dbReference>
<dbReference type="InterPro" id="IPR010989">
    <property type="entry name" value="SNARE"/>
</dbReference>
<feature type="compositionally biased region" description="Polar residues" evidence="10">
    <location>
        <begin position="210"/>
        <end position="219"/>
    </location>
</feature>
<sequence>MAAPDPFNVVKKDVEASLSNATALFDSWKRIYNTVSSPSNEELAWTADDLTAALEAISQDLEDLEESVSAVQANPEKFKVTSSEIQARNSFISRTRSAVREIEDVLKNPPRKDKSKGKKSQSGNNYSTGEFAASPFADDNQRYIDNASGQQAIMMQEQDTQLDSISGTLHNLKDIAGTMHQEVEDHAILLDDLDQHVDRSSSRLNRAMDRSQNQDIAQD</sequence>
<protein>
    <recommendedName>
        <fullName evidence="11">t-SNARE coiled-coil homology domain-containing protein</fullName>
    </recommendedName>
</protein>
<dbReference type="Proteomes" id="UP000654370">
    <property type="component" value="Unassembled WGS sequence"/>
</dbReference>
<dbReference type="FunFam" id="1.20.58.90:FF:000004">
    <property type="entry name" value="Syntaxin 10"/>
    <property type="match status" value="1"/>
</dbReference>
<dbReference type="GO" id="GO:0000149">
    <property type="term" value="F:SNARE binding"/>
    <property type="evidence" value="ECO:0007669"/>
    <property type="project" value="TreeGrafter"/>
</dbReference>
<dbReference type="GO" id="GO:0006886">
    <property type="term" value="P:intracellular protein transport"/>
    <property type="evidence" value="ECO:0007669"/>
    <property type="project" value="TreeGrafter"/>
</dbReference>
<evidence type="ECO:0000256" key="1">
    <source>
        <dbReference type="ARBA" id="ARBA00009063"/>
    </source>
</evidence>
<evidence type="ECO:0000313" key="13">
    <source>
        <dbReference type="Proteomes" id="UP000654370"/>
    </source>
</evidence>
<evidence type="ECO:0000313" key="12">
    <source>
        <dbReference type="EMBL" id="KAG2176257.1"/>
    </source>
</evidence>
<dbReference type="InterPro" id="IPR015260">
    <property type="entry name" value="Syntaxin-6/10/61_N"/>
</dbReference>
<keyword evidence="5" id="KW-1133">Transmembrane helix</keyword>
<keyword evidence="6" id="KW-0333">Golgi apparatus</keyword>
<organism evidence="12 13">
    <name type="scientific">Mortierella isabellina</name>
    <name type="common">Filamentous fungus</name>
    <name type="synonym">Umbelopsis isabellina</name>
    <dbReference type="NCBI Taxonomy" id="91625"/>
    <lineage>
        <taxon>Eukaryota</taxon>
        <taxon>Fungi</taxon>
        <taxon>Fungi incertae sedis</taxon>
        <taxon>Mucoromycota</taxon>
        <taxon>Mucoromycotina</taxon>
        <taxon>Umbelopsidomycetes</taxon>
        <taxon>Umbelopsidales</taxon>
        <taxon>Umbelopsidaceae</taxon>
        <taxon>Umbelopsis</taxon>
    </lineage>
</organism>
<comment type="similarity">
    <text evidence="1">Belongs to the syntaxin family.</text>
</comment>
<keyword evidence="2" id="KW-0813">Transport</keyword>
<accession>A0A8H7UC94</accession>
<name>A0A8H7UC94_MORIS</name>
<feature type="domain" description="T-SNARE coiled-coil homology" evidence="11">
    <location>
        <begin position="152"/>
        <end position="214"/>
    </location>
</feature>
<evidence type="ECO:0000256" key="9">
    <source>
        <dbReference type="SAM" id="Coils"/>
    </source>
</evidence>
<dbReference type="CDD" id="cd21443">
    <property type="entry name" value="SNARE_NTD_STX6_STX10"/>
    <property type="match status" value="1"/>
</dbReference>
<gene>
    <name evidence="12" type="ORF">INT43_005491</name>
</gene>
<dbReference type="GO" id="GO:0048193">
    <property type="term" value="P:Golgi vesicle transport"/>
    <property type="evidence" value="ECO:0007669"/>
    <property type="project" value="InterPro"/>
</dbReference>
<keyword evidence="13" id="KW-1185">Reference proteome</keyword>
<dbReference type="GO" id="GO:0006906">
    <property type="term" value="P:vesicle fusion"/>
    <property type="evidence" value="ECO:0007669"/>
    <property type="project" value="TreeGrafter"/>
</dbReference>
<reference evidence="12" key="1">
    <citation type="submission" date="2020-12" db="EMBL/GenBank/DDBJ databases">
        <title>Metabolic potential, ecology and presence of endohyphal bacteria is reflected in genomic diversity of Mucoromycotina.</title>
        <authorList>
            <person name="Muszewska A."/>
            <person name="Okrasinska A."/>
            <person name="Steczkiewicz K."/>
            <person name="Drgas O."/>
            <person name="Orlowska M."/>
            <person name="Perlinska-Lenart U."/>
            <person name="Aleksandrzak-Piekarczyk T."/>
            <person name="Szatraj K."/>
            <person name="Zielenkiewicz U."/>
            <person name="Pilsyk S."/>
            <person name="Malc E."/>
            <person name="Mieczkowski P."/>
            <person name="Kruszewska J.S."/>
            <person name="Biernat P."/>
            <person name="Pawlowska J."/>
        </authorList>
    </citation>
    <scope>NUCLEOTIDE SEQUENCE</scope>
    <source>
        <strain evidence="12">WA0000067209</strain>
    </source>
</reference>
<comment type="caution">
    <text evidence="12">The sequence shown here is derived from an EMBL/GenBank/DDBJ whole genome shotgun (WGS) entry which is preliminary data.</text>
</comment>
<dbReference type="AlphaFoldDB" id="A0A8H7UC94"/>
<dbReference type="OrthoDB" id="546861at2759"/>
<evidence type="ECO:0000256" key="7">
    <source>
        <dbReference type="ARBA" id="ARBA00023136"/>
    </source>
</evidence>
<comment type="subcellular location">
    <subcellularLocation>
        <location evidence="8">Golgi apparatus</location>
        <location evidence="8">trans-Golgi network membrane</location>
        <topology evidence="8">Single-pass type IV membrane protein</topology>
    </subcellularLocation>
</comment>
<dbReference type="InterPro" id="IPR000727">
    <property type="entry name" value="T_SNARE_dom"/>
</dbReference>
<feature type="coiled-coil region" evidence="9">
    <location>
        <begin position="47"/>
        <end position="74"/>
    </location>
</feature>
<dbReference type="EMBL" id="JAEPQZ010000010">
    <property type="protein sequence ID" value="KAG2176257.1"/>
    <property type="molecule type" value="Genomic_DNA"/>
</dbReference>
<keyword evidence="7" id="KW-0472">Membrane</keyword>
<dbReference type="PANTHER" id="PTHR19957:SF224">
    <property type="entry name" value="HL02043P"/>
    <property type="match status" value="1"/>
</dbReference>
<proteinExistence type="inferred from homology"/>
<dbReference type="InterPro" id="IPR045242">
    <property type="entry name" value="Syntaxin"/>
</dbReference>
<feature type="region of interest" description="Disordered" evidence="10">
    <location>
        <begin position="105"/>
        <end position="137"/>
    </location>
</feature>
<keyword evidence="9" id="KW-0175">Coiled coil</keyword>
<dbReference type="SUPFAM" id="SSF47661">
    <property type="entry name" value="t-snare proteins"/>
    <property type="match status" value="1"/>
</dbReference>
<dbReference type="SUPFAM" id="SSF58038">
    <property type="entry name" value="SNARE fusion complex"/>
    <property type="match status" value="1"/>
</dbReference>
<dbReference type="Pfam" id="PF09177">
    <property type="entry name" value="STX6_10_61_N"/>
    <property type="match status" value="1"/>
</dbReference>
<dbReference type="GO" id="GO:0048278">
    <property type="term" value="P:vesicle docking"/>
    <property type="evidence" value="ECO:0007669"/>
    <property type="project" value="TreeGrafter"/>
</dbReference>
<evidence type="ECO:0000256" key="4">
    <source>
        <dbReference type="ARBA" id="ARBA00022927"/>
    </source>
</evidence>
<dbReference type="GO" id="GO:0005794">
    <property type="term" value="C:Golgi apparatus"/>
    <property type="evidence" value="ECO:0007669"/>
    <property type="project" value="UniProtKB-SubCell"/>
</dbReference>